<evidence type="ECO:0000256" key="7">
    <source>
        <dbReference type="ARBA" id="ARBA00023098"/>
    </source>
</evidence>
<evidence type="ECO:0000256" key="9">
    <source>
        <dbReference type="ARBA" id="ARBA00023160"/>
    </source>
</evidence>
<evidence type="ECO:0000256" key="2">
    <source>
        <dbReference type="ARBA" id="ARBA00022516"/>
    </source>
</evidence>
<dbReference type="GO" id="GO:0034626">
    <property type="term" value="P:fatty acid elongation, polyunsaturated fatty acid"/>
    <property type="evidence" value="ECO:0007669"/>
    <property type="project" value="TreeGrafter"/>
</dbReference>
<reference evidence="12" key="1">
    <citation type="submission" date="2011-08" db="EMBL/GenBank/DDBJ databases">
        <authorList>
            <person name="Rombauts S."/>
        </authorList>
    </citation>
    <scope>NUCLEOTIDE SEQUENCE</scope>
    <source>
        <strain evidence="12">London</strain>
    </source>
</reference>
<comment type="catalytic activity">
    <reaction evidence="10">
        <text>a very-long-chain acyl-CoA + malonyl-CoA + H(+) = a very-long-chain 3-oxoacyl-CoA + CO2 + CoA</text>
        <dbReference type="Rhea" id="RHEA:32727"/>
        <dbReference type="ChEBI" id="CHEBI:15378"/>
        <dbReference type="ChEBI" id="CHEBI:16526"/>
        <dbReference type="ChEBI" id="CHEBI:57287"/>
        <dbReference type="ChEBI" id="CHEBI:57384"/>
        <dbReference type="ChEBI" id="CHEBI:90725"/>
        <dbReference type="ChEBI" id="CHEBI:90736"/>
        <dbReference type="EC" id="2.3.1.199"/>
    </reaction>
</comment>
<comment type="similarity">
    <text evidence="10">Belongs to the ELO family.</text>
</comment>
<dbReference type="EnsemblMetazoa" id="tetur03g09190.1">
    <property type="protein sequence ID" value="tetur03g09190.1"/>
    <property type="gene ID" value="tetur03g09190"/>
</dbReference>
<keyword evidence="6 10" id="KW-1133">Transmembrane helix</keyword>
<dbReference type="GO" id="GO:0005789">
    <property type="term" value="C:endoplasmic reticulum membrane"/>
    <property type="evidence" value="ECO:0007669"/>
    <property type="project" value="TreeGrafter"/>
</dbReference>
<evidence type="ECO:0000256" key="3">
    <source>
        <dbReference type="ARBA" id="ARBA00022679"/>
    </source>
</evidence>
<dbReference type="InterPro" id="IPR002076">
    <property type="entry name" value="ELO_fam"/>
</dbReference>
<dbReference type="AlphaFoldDB" id="T1K0V3"/>
<evidence type="ECO:0000256" key="8">
    <source>
        <dbReference type="ARBA" id="ARBA00023136"/>
    </source>
</evidence>
<gene>
    <name evidence="11" type="primary">107359173</name>
</gene>
<dbReference type="eggNOG" id="KOG3071">
    <property type="taxonomic scope" value="Eukaryota"/>
</dbReference>
<dbReference type="PANTHER" id="PTHR11157:SF116">
    <property type="entry name" value="ELONGATION OF VERY LONG CHAIN FATTY ACIDS PROTEIN-RELATED"/>
    <property type="match status" value="1"/>
</dbReference>
<dbReference type="GO" id="GO:0030148">
    <property type="term" value="P:sphingolipid biosynthetic process"/>
    <property type="evidence" value="ECO:0007669"/>
    <property type="project" value="TreeGrafter"/>
</dbReference>
<keyword evidence="9 10" id="KW-0275">Fatty acid biosynthesis</keyword>
<feature type="transmembrane region" description="Helical" evidence="10">
    <location>
        <begin position="74"/>
        <end position="95"/>
    </location>
</feature>
<dbReference type="Pfam" id="PF01151">
    <property type="entry name" value="ELO"/>
    <property type="match status" value="1"/>
</dbReference>
<sequence length="272" mass="31145">MLTNLMNTINYVYYEVWQEKGDPRVDSYPLLHGGPWKVLTIVGLYIFFAKYWGPKMMKNSAAWECRKAMIIHNSVLIVLNLIGFVFGLVVTSFGAEAWSCKSLDTSDVSLKTRLTIALGYLYFITKFMDFLDTLFFVLRKKNSHISGLHVFHHAIMPLTAWAGCKFFPGGNSAMTPLVNSFVHAVMYTYYLCAALDIPKEKYIHLKRHITEVQLIQFTLVLSHSLYSLLNPSCEWPRAMAIAEGAEAITFLKMFSDFYIHTYLTKKVKDKSS</sequence>
<dbReference type="HOGENOM" id="CLU_048483_0_0_1"/>
<evidence type="ECO:0000313" key="11">
    <source>
        <dbReference type="EnsemblMetazoa" id="tetur03g09190.1"/>
    </source>
</evidence>
<protein>
    <recommendedName>
        <fullName evidence="10">Elongation of very long chain fatty acids protein</fullName>
        <ecNumber evidence="10">2.3.1.199</ecNumber>
    </recommendedName>
    <alternativeName>
        <fullName evidence="10">Very-long-chain 3-oxoacyl-CoA synthase</fullName>
    </alternativeName>
</protein>
<evidence type="ECO:0000256" key="1">
    <source>
        <dbReference type="ARBA" id="ARBA00004141"/>
    </source>
</evidence>
<dbReference type="GO" id="GO:0009922">
    <property type="term" value="F:fatty acid elongase activity"/>
    <property type="evidence" value="ECO:0007669"/>
    <property type="project" value="UniProtKB-EC"/>
</dbReference>
<feature type="transmembrane region" description="Helical" evidence="10">
    <location>
        <begin position="34"/>
        <end position="53"/>
    </location>
</feature>
<organism evidence="11 12">
    <name type="scientific">Tetranychus urticae</name>
    <name type="common">Two-spotted spider mite</name>
    <dbReference type="NCBI Taxonomy" id="32264"/>
    <lineage>
        <taxon>Eukaryota</taxon>
        <taxon>Metazoa</taxon>
        <taxon>Ecdysozoa</taxon>
        <taxon>Arthropoda</taxon>
        <taxon>Chelicerata</taxon>
        <taxon>Arachnida</taxon>
        <taxon>Acari</taxon>
        <taxon>Acariformes</taxon>
        <taxon>Trombidiformes</taxon>
        <taxon>Prostigmata</taxon>
        <taxon>Eleutherengona</taxon>
        <taxon>Raphignathae</taxon>
        <taxon>Tetranychoidea</taxon>
        <taxon>Tetranychidae</taxon>
        <taxon>Tetranychus</taxon>
    </lineage>
</organism>
<evidence type="ECO:0000256" key="4">
    <source>
        <dbReference type="ARBA" id="ARBA00022692"/>
    </source>
</evidence>
<dbReference type="GO" id="GO:0019367">
    <property type="term" value="P:fatty acid elongation, saturated fatty acid"/>
    <property type="evidence" value="ECO:0007669"/>
    <property type="project" value="TreeGrafter"/>
</dbReference>
<dbReference type="KEGG" id="tut:107359173"/>
<name>T1K0V3_TETUR</name>
<keyword evidence="7 10" id="KW-0443">Lipid metabolism</keyword>
<evidence type="ECO:0000256" key="5">
    <source>
        <dbReference type="ARBA" id="ARBA00022832"/>
    </source>
</evidence>
<proteinExistence type="inferred from homology"/>
<dbReference type="STRING" id="32264.T1K0V3"/>
<dbReference type="EMBL" id="CAEY01001145">
    <property type="status" value="NOT_ANNOTATED_CDS"/>
    <property type="molecule type" value="Genomic_DNA"/>
</dbReference>
<dbReference type="OMA" id="CEWPRAM"/>
<dbReference type="PANTHER" id="PTHR11157">
    <property type="entry name" value="FATTY ACID ACYL TRANSFERASE-RELATED"/>
    <property type="match status" value="1"/>
</dbReference>
<evidence type="ECO:0000313" key="12">
    <source>
        <dbReference type="Proteomes" id="UP000015104"/>
    </source>
</evidence>
<dbReference type="EC" id="2.3.1.199" evidence="10"/>
<keyword evidence="8 10" id="KW-0472">Membrane</keyword>
<keyword evidence="3 10" id="KW-0808">Transferase</keyword>
<accession>T1K0V3</accession>
<feature type="transmembrane region" description="Helical" evidence="10">
    <location>
        <begin position="180"/>
        <end position="197"/>
    </location>
</feature>
<dbReference type="GO" id="GO:0034625">
    <property type="term" value="P:fatty acid elongation, monounsaturated fatty acid"/>
    <property type="evidence" value="ECO:0007669"/>
    <property type="project" value="TreeGrafter"/>
</dbReference>
<dbReference type="OrthoDB" id="434092at2759"/>
<comment type="subcellular location">
    <subcellularLocation>
        <location evidence="1">Membrane</location>
        <topology evidence="1">Multi-pass membrane protein</topology>
    </subcellularLocation>
</comment>
<feature type="transmembrane region" description="Helical" evidence="10">
    <location>
        <begin position="150"/>
        <end position="168"/>
    </location>
</feature>
<dbReference type="GO" id="GO:0042761">
    <property type="term" value="P:very long-chain fatty acid biosynthetic process"/>
    <property type="evidence" value="ECO:0007669"/>
    <property type="project" value="TreeGrafter"/>
</dbReference>
<evidence type="ECO:0000256" key="6">
    <source>
        <dbReference type="ARBA" id="ARBA00022989"/>
    </source>
</evidence>
<keyword evidence="4 10" id="KW-0812">Transmembrane</keyword>
<dbReference type="Proteomes" id="UP000015104">
    <property type="component" value="Unassembled WGS sequence"/>
</dbReference>
<feature type="transmembrane region" description="Helical" evidence="10">
    <location>
        <begin position="115"/>
        <end position="138"/>
    </location>
</feature>
<keyword evidence="2 10" id="KW-0444">Lipid biosynthesis</keyword>
<keyword evidence="12" id="KW-1185">Reference proteome</keyword>
<reference evidence="11" key="2">
    <citation type="submission" date="2015-06" db="UniProtKB">
        <authorList>
            <consortium name="EnsemblMetazoa"/>
        </authorList>
    </citation>
    <scope>IDENTIFICATION</scope>
</reference>
<evidence type="ECO:0000256" key="10">
    <source>
        <dbReference type="RuleBase" id="RU361115"/>
    </source>
</evidence>
<keyword evidence="5 10" id="KW-0276">Fatty acid metabolism</keyword>